<keyword evidence="1" id="KW-0732">Signal</keyword>
<dbReference type="RefSeq" id="WP_345460357.1">
    <property type="nucleotide sequence ID" value="NZ_BAABRP010000001.1"/>
</dbReference>
<organism evidence="2 3">
    <name type="scientific">Deinococcus carri</name>
    <dbReference type="NCBI Taxonomy" id="1211323"/>
    <lineage>
        <taxon>Bacteria</taxon>
        <taxon>Thermotogati</taxon>
        <taxon>Deinococcota</taxon>
        <taxon>Deinococci</taxon>
        <taxon>Deinococcales</taxon>
        <taxon>Deinococcaceae</taxon>
        <taxon>Deinococcus</taxon>
    </lineage>
</organism>
<name>A0ABP9W476_9DEIO</name>
<evidence type="ECO:0000256" key="1">
    <source>
        <dbReference type="SAM" id="SignalP"/>
    </source>
</evidence>
<evidence type="ECO:0008006" key="4">
    <source>
        <dbReference type="Google" id="ProtNLM"/>
    </source>
</evidence>
<evidence type="ECO:0000313" key="2">
    <source>
        <dbReference type="EMBL" id="GAA5511776.1"/>
    </source>
</evidence>
<protein>
    <recommendedName>
        <fullName evidence="4">Lipoprotein</fullName>
    </recommendedName>
</protein>
<reference evidence="2 3" key="1">
    <citation type="submission" date="2024-02" db="EMBL/GenBank/DDBJ databases">
        <title>Deinococcus carri NBRC 110142.</title>
        <authorList>
            <person name="Ichikawa N."/>
            <person name="Katano-Makiyama Y."/>
            <person name="Hidaka K."/>
        </authorList>
    </citation>
    <scope>NUCLEOTIDE SEQUENCE [LARGE SCALE GENOMIC DNA]</scope>
    <source>
        <strain evidence="2 3">NBRC 110142</strain>
    </source>
</reference>
<dbReference type="Proteomes" id="UP001401887">
    <property type="component" value="Unassembled WGS sequence"/>
</dbReference>
<evidence type="ECO:0000313" key="3">
    <source>
        <dbReference type="Proteomes" id="UP001401887"/>
    </source>
</evidence>
<proteinExistence type="predicted"/>
<accession>A0ABP9W476</accession>
<sequence length="167" mass="17221">MMKATLTCLGCAALLASCAPTLTAPTLGRIVNAGTGQEGVVTFQPGTLGNWGGSARGGDNVTVQVGGQTYTGRAALLDVATVYPRRPVFDLSLGFGSSFWDPASDWVWGSSLRAPVTSRAILRTGNLIAKTAGPAPRTLTCNLQVDASEHGIGNCIGSDGARYAMQF</sequence>
<feature type="signal peptide" evidence="1">
    <location>
        <begin position="1"/>
        <end position="23"/>
    </location>
</feature>
<keyword evidence="3" id="KW-1185">Reference proteome</keyword>
<feature type="chain" id="PRO_5046454304" description="Lipoprotein" evidence="1">
    <location>
        <begin position="24"/>
        <end position="167"/>
    </location>
</feature>
<gene>
    <name evidence="2" type="ORF">Dcar01_00489</name>
</gene>
<dbReference type="PROSITE" id="PS51257">
    <property type="entry name" value="PROKAR_LIPOPROTEIN"/>
    <property type="match status" value="1"/>
</dbReference>
<dbReference type="EMBL" id="BAABRP010000001">
    <property type="protein sequence ID" value="GAA5511776.1"/>
    <property type="molecule type" value="Genomic_DNA"/>
</dbReference>
<comment type="caution">
    <text evidence="2">The sequence shown here is derived from an EMBL/GenBank/DDBJ whole genome shotgun (WGS) entry which is preliminary data.</text>
</comment>